<proteinExistence type="predicted"/>
<dbReference type="EMBL" id="JBBIAA010000007">
    <property type="protein sequence ID" value="MEJ5945305.1"/>
    <property type="molecule type" value="Genomic_DNA"/>
</dbReference>
<dbReference type="Pfam" id="PF14305">
    <property type="entry name" value="ATPgrasp_TupA"/>
    <property type="match status" value="1"/>
</dbReference>
<comment type="caution">
    <text evidence="1">The sequence shown here is derived from an EMBL/GenBank/DDBJ whole genome shotgun (WGS) entry which is preliminary data.</text>
</comment>
<keyword evidence="2" id="KW-1185">Reference proteome</keyword>
<dbReference type="SUPFAM" id="SSF56059">
    <property type="entry name" value="Glutathione synthetase ATP-binding domain-like"/>
    <property type="match status" value="1"/>
</dbReference>
<reference evidence="1 2" key="1">
    <citation type="journal article" date="2017" name="Int. J. Syst. Evol. Microbiol.">
        <title>Pseudokineococcus basanitobsidens sp. nov., isolated from volcanic rock.</title>
        <authorList>
            <person name="Lee D.W."/>
            <person name="Park M.Y."/>
            <person name="Kim J.J."/>
            <person name="Kim B.S."/>
        </authorList>
    </citation>
    <scope>NUCLEOTIDE SEQUENCE [LARGE SCALE GENOMIC DNA]</scope>
    <source>
        <strain evidence="1 2">DSM 103726</strain>
    </source>
</reference>
<evidence type="ECO:0000313" key="1">
    <source>
        <dbReference type="EMBL" id="MEJ5945305.1"/>
    </source>
</evidence>
<dbReference type="InterPro" id="IPR029465">
    <property type="entry name" value="ATPgrasp_TupA"/>
</dbReference>
<accession>A0ABU8RJR3</accession>
<dbReference type="Proteomes" id="UP001387100">
    <property type="component" value="Unassembled WGS sequence"/>
</dbReference>
<name>A0ABU8RJR3_9ACTN</name>
<sequence>MLPLPTAVVNRLPVAWRRARQFREVHGYRPSTRSPSTFSEKVNHRVLRDRRALLVPLCDKLAMKDVAAASGADVRIPRTYWAGADAGELAGVEVPGGWVLKPNHSTNGRVLLGTGALPAADDLRAATAGWLDEDGHARGQGEWAYAFARRLLLLEERVGPGDGTPADLKVFVFDGEPALVQVHDDRFGTHTKRLYRADWTPLPDQPGYPVSEPSSPPPELDALLEAASVLAAGYDFMRVDLYVWRGEVWFGEYTPYPSSGLRRLAPAALEDELGALWRLPARGRRRPADVLRAATRGSGRTRALRDRA</sequence>
<protein>
    <submittedName>
        <fullName evidence="1">ATP-grasp fold amidoligase family protein</fullName>
    </submittedName>
</protein>
<gene>
    <name evidence="1" type="ORF">WDZ17_08365</name>
</gene>
<organism evidence="1 2">
    <name type="scientific">Pseudokineococcus basanitobsidens</name>
    <dbReference type="NCBI Taxonomy" id="1926649"/>
    <lineage>
        <taxon>Bacteria</taxon>
        <taxon>Bacillati</taxon>
        <taxon>Actinomycetota</taxon>
        <taxon>Actinomycetes</taxon>
        <taxon>Kineosporiales</taxon>
        <taxon>Kineosporiaceae</taxon>
        <taxon>Pseudokineococcus</taxon>
    </lineage>
</organism>
<dbReference type="RefSeq" id="WP_339574690.1">
    <property type="nucleotide sequence ID" value="NZ_JBBIAA010000007.1"/>
</dbReference>
<evidence type="ECO:0000313" key="2">
    <source>
        <dbReference type="Proteomes" id="UP001387100"/>
    </source>
</evidence>